<comment type="similarity">
    <text evidence="7">Belongs to the binding-protein-dependent transport system permease family.</text>
</comment>
<dbReference type="EMBL" id="JANX01000005">
    <property type="protein sequence ID" value="KGM35937.1"/>
    <property type="molecule type" value="Genomic_DNA"/>
</dbReference>
<accession>A0A0A0DG47</accession>
<evidence type="ECO:0000256" key="3">
    <source>
        <dbReference type="ARBA" id="ARBA00022475"/>
    </source>
</evidence>
<feature type="transmembrane region" description="Helical" evidence="7">
    <location>
        <begin position="133"/>
        <end position="158"/>
    </location>
</feature>
<evidence type="ECO:0000256" key="1">
    <source>
        <dbReference type="ARBA" id="ARBA00004651"/>
    </source>
</evidence>
<dbReference type="Proteomes" id="UP000029995">
    <property type="component" value="Unassembled WGS sequence"/>
</dbReference>
<keyword evidence="2 7" id="KW-0813">Transport</keyword>
<dbReference type="PANTHER" id="PTHR43163">
    <property type="entry name" value="DIPEPTIDE TRANSPORT SYSTEM PERMEASE PROTEIN DPPB-RELATED"/>
    <property type="match status" value="1"/>
</dbReference>
<comment type="subcellular location">
    <subcellularLocation>
        <location evidence="1 7">Cell membrane</location>
        <topology evidence="1 7">Multi-pass membrane protein</topology>
    </subcellularLocation>
</comment>
<dbReference type="NCBIfam" id="NF007008">
    <property type="entry name" value="PRK09471.1"/>
    <property type="match status" value="1"/>
</dbReference>
<protein>
    <submittedName>
        <fullName evidence="9">Oligopeptide transporter permease</fullName>
    </submittedName>
</protein>
<feature type="transmembrane region" description="Helical" evidence="7">
    <location>
        <begin position="273"/>
        <end position="296"/>
    </location>
</feature>
<evidence type="ECO:0000256" key="2">
    <source>
        <dbReference type="ARBA" id="ARBA00022448"/>
    </source>
</evidence>
<dbReference type="GO" id="GO:0005886">
    <property type="term" value="C:plasma membrane"/>
    <property type="evidence" value="ECO:0007669"/>
    <property type="project" value="UniProtKB-SubCell"/>
</dbReference>
<dbReference type="PROSITE" id="PS50928">
    <property type="entry name" value="ABC_TM1"/>
    <property type="match status" value="1"/>
</dbReference>
<gene>
    <name evidence="9" type="primary">oppB</name>
    <name evidence="9" type="ORF">P409_01480</name>
</gene>
<dbReference type="InterPro" id="IPR035906">
    <property type="entry name" value="MetI-like_sf"/>
</dbReference>
<proteinExistence type="inferred from homology"/>
<dbReference type="Gene3D" id="1.10.3720.10">
    <property type="entry name" value="MetI-like"/>
    <property type="match status" value="1"/>
</dbReference>
<evidence type="ECO:0000313" key="9">
    <source>
        <dbReference type="EMBL" id="KGM35937.1"/>
    </source>
</evidence>
<organism evidence="9 10">
    <name type="scientific">Inquilinus limosus MP06</name>
    <dbReference type="NCBI Taxonomy" id="1398085"/>
    <lineage>
        <taxon>Bacteria</taxon>
        <taxon>Pseudomonadati</taxon>
        <taxon>Pseudomonadota</taxon>
        <taxon>Alphaproteobacteria</taxon>
        <taxon>Rhodospirillales</taxon>
        <taxon>Rhodospirillaceae</taxon>
        <taxon>Inquilinus</taxon>
    </lineage>
</organism>
<dbReference type="GO" id="GO:0055085">
    <property type="term" value="P:transmembrane transport"/>
    <property type="evidence" value="ECO:0007669"/>
    <property type="project" value="InterPro"/>
</dbReference>
<evidence type="ECO:0000256" key="4">
    <source>
        <dbReference type="ARBA" id="ARBA00022692"/>
    </source>
</evidence>
<dbReference type="InterPro" id="IPR045621">
    <property type="entry name" value="BPD_transp_1_N"/>
</dbReference>
<comment type="caution">
    <text evidence="9">The sequence shown here is derived from an EMBL/GenBank/DDBJ whole genome shotgun (WGS) entry which is preliminary data.</text>
</comment>
<dbReference type="Pfam" id="PF00528">
    <property type="entry name" value="BPD_transp_1"/>
    <property type="match status" value="1"/>
</dbReference>
<dbReference type="AlphaFoldDB" id="A0A0A0DG47"/>
<keyword evidence="4 7" id="KW-0812">Transmembrane</keyword>
<dbReference type="RefSeq" id="WP_034831080.1">
    <property type="nucleotide sequence ID" value="NZ_JANX01000005.1"/>
</dbReference>
<feature type="transmembrane region" description="Helical" evidence="7">
    <location>
        <begin position="96"/>
        <end position="121"/>
    </location>
</feature>
<evidence type="ECO:0000256" key="7">
    <source>
        <dbReference type="RuleBase" id="RU363032"/>
    </source>
</evidence>
<feature type="domain" description="ABC transmembrane type-1" evidence="8">
    <location>
        <begin position="94"/>
        <end position="296"/>
    </location>
</feature>
<dbReference type="Pfam" id="PF19300">
    <property type="entry name" value="BPD_transp_1_N"/>
    <property type="match status" value="1"/>
</dbReference>
<dbReference type="CDD" id="cd06261">
    <property type="entry name" value="TM_PBP2"/>
    <property type="match status" value="1"/>
</dbReference>
<dbReference type="InterPro" id="IPR000515">
    <property type="entry name" value="MetI-like"/>
</dbReference>
<sequence length="306" mass="33523">MLSYTVRRILGAIPTLLIIIAVAFFMIRLAPGGPFDGEKPLPIEIKRNLEKAYHLDEPLYMQFGRYMANILQGDFGPSFKYKDYSVNELISEGFPYSLQIGLIAILVAAVGGIFFGTMAALRQNSMGDYGAMTLAMIGITIPNFVVAPLLILLFGVMWRLLPAGGITAGWTSFILPIVALALPPTAYIARLTRASMIEVLRSNFVRTARAKGLPERVTIMRHTLKAGLLPVVSYLGPATAGIITGSVVIEQIFSIPGIGRYFVQAALNRDYTLVMGVVIFFAALIILFNLLVDLLYGALDPRVRYD</sequence>
<evidence type="ECO:0000259" key="8">
    <source>
        <dbReference type="PROSITE" id="PS50928"/>
    </source>
</evidence>
<keyword evidence="3" id="KW-1003">Cell membrane</keyword>
<dbReference type="PANTHER" id="PTHR43163:SF7">
    <property type="entry name" value="DIPEPTIDE-TRANSPORT INTEGRAL MEMBRANE PROTEIN ABC TRANSPORTER DPPB-RELATED"/>
    <property type="match status" value="1"/>
</dbReference>
<name>A0A0A0DG47_9PROT</name>
<dbReference type="SUPFAM" id="SSF161098">
    <property type="entry name" value="MetI-like"/>
    <property type="match status" value="1"/>
</dbReference>
<feature type="transmembrane region" description="Helical" evidence="7">
    <location>
        <begin position="226"/>
        <end position="253"/>
    </location>
</feature>
<keyword evidence="6 7" id="KW-0472">Membrane</keyword>
<evidence type="ECO:0000256" key="6">
    <source>
        <dbReference type="ARBA" id="ARBA00023136"/>
    </source>
</evidence>
<reference evidence="9 10" key="1">
    <citation type="submission" date="2014-01" db="EMBL/GenBank/DDBJ databases">
        <title>Genome sequence determination for a cystic fibrosis isolate, Inquilinus limosus.</title>
        <authorList>
            <person name="Pino M."/>
            <person name="Di Conza J."/>
            <person name="Gutkind G."/>
        </authorList>
    </citation>
    <scope>NUCLEOTIDE SEQUENCE [LARGE SCALE GENOMIC DNA]</scope>
    <source>
        <strain evidence="9 10">MP06</strain>
    </source>
</reference>
<keyword evidence="5 7" id="KW-1133">Transmembrane helix</keyword>
<dbReference type="OrthoDB" id="7834831at2"/>
<feature type="transmembrane region" description="Helical" evidence="7">
    <location>
        <begin position="170"/>
        <end position="189"/>
    </location>
</feature>
<evidence type="ECO:0000256" key="5">
    <source>
        <dbReference type="ARBA" id="ARBA00022989"/>
    </source>
</evidence>
<evidence type="ECO:0000313" key="10">
    <source>
        <dbReference type="Proteomes" id="UP000029995"/>
    </source>
</evidence>
<feature type="transmembrane region" description="Helical" evidence="7">
    <location>
        <begin position="9"/>
        <end position="30"/>
    </location>
</feature>